<sequence length="102" mass="11675">MSLYVRAMLEGARVEGSPGVDELRWHAPVRPDDVLVGEVEILDLVQSPFRKDLITVKNAGRLTREGEARPLMTLVLHSRFVRRDAAQAQHRDKETHTCKLYR</sequence>
<comment type="caution">
    <text evidence="1">The sequence shown here is derived from an EMBL/GenBank/DDBJ whole genome shotgun (WGS) entry which is preliminary data.</text>
</comment>
<dbReference type="SUPFAM" id="SSF54637">
    <property type="entry name" value="Thioesterase/thiol ester dehydrase-isomerase"/>
    <property type="match status" value="1"/>
</dbReference>
<name>A0A8I1SXK2_THIA3</name>
<dbReference type="RefSeq" id="WP_156054254.1">
    <property type="nucleotide sequence ID" value="NZ_JAFKMR010000019.1"/>
</dbReference>
<dbReference type="AlphaFoldDB" id="A0A8I1SXK2"/>
<dbReference type="Proteomes" id="UP000664800">
    <property type="component" value="Unassembled WGS sequence"/>
</dbReference>
<accession>A0A8I1SXK2</accession>
<evidence type="ECO:0008006" key="3">
    <source>
        <dbReference type="Google" id="ProtNLM"/>
    </source>
</evidence>
<protein>
    <recommendedName>
        <fullName evidence="3">MaoC-like domain-containing protein</fullName>
    </recommendedName>
</protein>
<dbReference type="Gene3D" id="3.10.129.10">
    <property type="entry name" value="Hotdog Thioesterase"/>
    <property type="match status" value="1"/>
</dbReference>
<reference evidence="1" key="1">
    <citation type="submission" date="2021-02" db="EMBL/GenBank/DDBJ databases">
        <title>Thiocyanate and organic carbon inputs drive convergent selection for specific autotrophic Afipia and Thiobacillus strains within complex microbiomes.</title>
        <authorList>
            <person name="Huddy R.J."/>
            <person name="Sachdeva R."/>
            <person name="Kadzinga F."/>
            <person name="Kantor R.S."/>
            <person name="Harrison S.T.L."/>
            <person name="Banfield J.F."/>
        </authorList>
    </citation>
    <scope>NUCLEOTIDE SEQUENCE</scope>
    <source>
        <strain evidence="1">SCN18_13_7_16_R3_B_64_19</strain>
    </source>
</reference>
<dbReference type="EMBL" id="JAFKMR010000019">
    <property type="protein sequence ID" value="MBN8744606.1"/>
    <property type="molecule type" value="Genomic_DNA"/>
</dbReference>
<evidence type="ECO:0000313" key="1">
    <source>
        <dbReference type="EMBL" id="MBN8744606.1"/>
    </source>
</evidence>
<evidence type="ECO:0000313" key="2">
    <source>
        <dbReference type="Proteomes" id="UP000664800"/>
    </source>
</evidence>
<proteinExistence type="predicted"/>
<organism evidence="1 2">
    <name type="scientific">Thiomonas arsenitoxydans (strain DSM 22701 / CIP 110005 / 3As)</name>
    <dbReference type="NCBI Taxonomy" id="426114"/>
    <lineage>
        <taxon>Bacteria</taxon>
        <taxon>Pseudomonadati</taxon>
        <taxon>Pseudomonadota</taxon>
        <taxon>Betaproteobacteria</taxon>
        <taxon>Burkholderiales</taxon>
        <taxon>Thiomonas</taxon>
    </lineage>
</organism>
<gene>
    <name evidence="1" type="ORF">J0I24_09895</name>
</gene>
<dbReference type="InterPro" id="IPR029069">
    <property type="entry name" value="HotDog_dom_sf"/>
</dbReference>